<dbReference type="Proteomes" id="UP001558613">
    <property type="component" value="Unassembled WGS sequence"/>
</dbReference>
<evidence type="ECO:0000313" key="3">
    <source>
        <dbReference type="Proteomes" id="UP001558613"/>
    </source>
</evidence>
<keyword evidence="3" id="KW-1185">Reference proteome</keyword>
<accession>A0ABR3LW53</accession>
<gene>
    <name evidence="2" type="ORF">QQF64_012598</name>
</gene>
<protein>
    <submittedName>
        <fullName evidence="2">Uncharacterized protein</fullName>
    </submittedName>
</protein>
<evidence type="ECO:0000313" key="2">
    <source>
        <dbReference type="EMBL" id="KAL1257053.1"/>
    </source>
</evidence>
<dbReference type="EMBL" id="JAYMGO010000018">
    <property type="protein sequence ID" value="KAL1257053.1"/>
    <property type="molecule type" value="Genomic_DNA"/>
</dbReference>
<feature type="compositionally biased region" description="Basic and acidic residues" evidence="1">
    <location>
        <begin position="28"/>
        <end position="38"/>
    </location>
</feature>
<reference evidence="2 3" key="1">
    <citation type="submission" date="2023-09" db="EMBL/GenBank/DDBJ databases">
        <authorList>
            <person name="Wang M."/>
        </authorList>
    </citation>
    <scope>NUCLEOTIDE SEQUENCE [LARGE SCALE GENOMIC DNA]</scope>
    <source>
        <strain evidence="2">GT-2023</strain>
        <tissue evidence="2">Liver</tissue>
    </source>
</reference>
<evidence type="ECO:0000256" key="1">
    <source>
        <dbReference type="SAM" id="MobiDB-lite"/>
    </source>
</evidence>
<sequence length="121" mass="13806">MRRKNNNSSLQDPRSRRMLNSRGMANHPHRDLRGKVDSRHRVWEGEAKELDGVDLNRKELDGEVLYSKELGEEVFHNRERAGVDLLSRVLGGVDLNNKAQVDLGVILEVQLAQGLLQQSLR</sequence>
<proteinExistence type="predicted"/>
<comment type="caution">
    <text evidence="2">The sequence shown here is derived from an EMBL/GenBank/DDBJ whole genome shotgun (WGS) entry which is preliminary data.</text>
</comment>
<feature type="compositionally biased region" description="Polar residues" evidence="1">
    <location>
        <begin position="1"/>
        <end position="12"/>
    </location>
</feature>
<name>A0ABR3LW53_9TELE</name>
<organism evidence="2 3">
    <name type="scientific">Cirrhinus molitorella</name>
    <name type="common">mud carp</name>
    <dbReference type="NCBI Taxonomy" id="172907"/>
    <lineage>
        <taxon>Eukaryota</taxon>
        <taxon>Metazoa</taxon>
        <taxon>Chordata</taxon>
        <taxon>Craniata</taxon>
        <taxon>Vertebrata</taxon>
        <taxon>Euteleostomi</taxon>
        <taxon>Actinopterygii</taxon>
        <taxon>Neopterygii</taxon>
        <taxon>Teleostei</taxon>
        <taxon>Ostariophysi</taxon>
        <taxon>Cypriniformes</taxon>
        <taxon>Cyprinidae</taxon>
        <taxon>Labeoninae</taxon>
        <taxon>Labeonini</taxon>
        <taxon>Cirrhinus</taxon>
    </lineage>
</organism>
<feature type="region of interest" description="Disordered" evidence="1">
    <location>
        <begin position="1"/>
        <end position="38"/>
    </location>
</feature>